<protein>
    <recommendedName>
        <fullName evidence="1">diguanylate cyclase</fullName>
        <ecNumber evidence="1">2.7.7.65</ecNumber>
    </recommendedName>
</protein>
<accession>A0ABV8RIB7</accession>
<dbReference type="CDD" id="cd01949">
    <property type="entry name" value="GGDEF"/>
    <property type="match status" value="1"/>
</dbReference>
<keyword evidence="3" id="KW-1133">Transmembrane helix</keyword>
<dbReference type="Proteomes" id="UP001595887">
    <property type="component" value="Unassembled WGS sequence"/>
</dbReference>
<feature type="transmembrane region" description="Helical" evidence="3">
    <location>
        <begin position="133"/>
        <end position="152"/>
    </location>
</feature>
<evidence type="ECO:0000256" key="1">
    <source>
        <dbReference type="ARBA" id="ARBA00012528"/>
    </source>
</evidence>
<evidence type="ECO:0000256" key="2">
    <source>
        <dbReference type="ARBA" id="ARBA00034247"/>
    </source>
</evidence>
<keyword evidence="6" id="KW-1185">Reference proteome</keyword>
<dbReference type="EMBL" id="JBHSDH010000013">
    <property type="protein sequence ID" value="MFC4293162.1"/>
    <property type="molecule type" value="Genomic_DNA"/>
</dbReference>
<feature type="domain" description="GGDEF" evidence="4">
    <location>
        <begin position="260"/>
        <end position="399"/>
    </location>
</feature>
<keyword evidence="3" id="KW-0812">Transmembrane</keyword>
<evidence type="ECO:0000313" key="6">
    <source>
        <dbReference type="Proteomes" id="UP001595887"/>
    </source>
</evidence>
<comment type="caution">
    <text evidence="5">The sequence shown here is derived from an EMBL/GenBank/DDBJ whole genome shotgun (WGS) entry which is preliminary data.</text>
</comment>
<organism evidence="5 6">
    <name type="scientific">Sphingorhabdus arenilitoris</name>
    <dbReference type="NCBI Taxonomy" id="1490041"/>
    <lineage>
        <taxon>Bacteria</taxon>
        <taxon>Pseudomonadati</taxon>
        <taxon>Pseudomonadota</taxon>
        <taxon>Alphaproteobacteria</taxon>
        <taxon>Sphingomonadales</taxon>
        <taxon>Sphingomonadaceae</taxon>
        <taxon>Sphingorhabdus</taxon>
    </lineage>
</organism>
<dbReference type="InterPro" id="IPR043128">
    <property type="entry name" value="Rev_trsase/Diguanyl_cyclase"/>
</dbReference>
<dbReference type="RefSeq" id="WP_381424464.1">
    <property type="nucleotide sequence ID" value="NZ_JBHSDH010000013.1"/>
</dbReference>
<dbReference type="InterPro" id="IPR029787">
    <property type="entry name" value="Nucleotide_cyclase"/>
</dbReference>
<feature type="transmembrane region" description="Helical" evidence="3">
    <location>
        <begin position="101"/>
        <end position="121"/>
    </location>
</feature>
<reference evidence="6" key="1">
    <citation type="journal article" date="2019" name="Int. J. Syst. Evol. Microbiol.">
        <title>The Global Catalogue of Microorganisms (GCM) 10K type strain sequencing project: providing services to taxonomists for standard genome sequencing and annotation.</title>
        <authorList>
            <consortium name="The Broad Institute Genomics Platform"/>
            <consortium name="The Broad Institute Genome Sequencing Center for Infectious Disease"/>
            <person name="Wu L."/>
            <person name="Ma J."/>
        </authorList>
    </citation>
    <scope>NUCLEOTIDE SEQUENCE [LARGE SCALE GENOMIC DNA]</scope>
    <source>
        <strain evidence="6">CECT 8531</strain>
    </source>
</reference>
<evidence type="ECO:0000313" key="5">
    <source>
        <dbReference type="EMBL" id="MFC4293162.1"/>
    </source>
</evidence>
<dbReference type="Pfam" id="PF00990">
    <property type="entry name" value="GGDEF"/>
    <property type="match status" value="1"/>
</dbReference>
<proteinExistence type="predicted"/>
<dbReference type="EC" id="2.7.7.65" evidence="1"/>
<feature type="transmembrane region" description="Helical" evidence="3">
    <location>
        <begin position="63"/>
        <end position="81"/>
    </location>
</feature>
<dbReference type="InterPro" id="IPR000160">
    <property type="entry name" value="GGDEF_dom"/>
</dbReference>
<evidence type="ECO:0000256" key="3">
    <source>
        <dbReference type="SAM" id="Phobius"/>
    </source>
</evidence>
<evidence type="ECO:0000259" key="4">
    <source>
        <dbReference type="PROSITE" id="PS50887"/>
    </source>
</evidence>
<dbReference type="Gene3D" id="3.30.70.270">
    <property type="match status" value="1"/>
</dbReference>
<dbReference type="SUPFAM" id="SSF55073">
    <property type="entry name" value="Nucleotide cyclase"/>
    <property type="match status" value="1"/>
</dbReference>
<dbReference type="PANTHER" id="PTHR45138:SF9">
    <property type="entry name" value="DIGUANYLATE CYCLASE DGCM-RELATED"/>
    <property type="match status" value="1"/>
</dbReference>
<dbReference type="PANTHER" id="PTHR45138">
    <property type="entry name" value="REGULATORY COMPONENTS OF SENSORY TRANSDUCTION SYSTEM"/>
    <property type="match status" value="1"/>
</dbReference>
<dbReference type="NCBIfam" id="TIGR00254">
    <property type="entry name" value="GGDEF"/>
    <property type="match status" value="1"/>
</dbReference>
<gene>
    <name evidence="5" type="ORF">ACFOWX_12115</name>
</gene>
<name>A0ABV8RIB7_9SPHN</name>
<dbReference type="SMART" id="SM00267">
    <property type="entry name" value="GGDEF"/>
    <property type="match status" value="1"/>
</dbReference>
<feature type="transmembrane region" description="Helical" evidence="3">
    <location>
        <begin position="39"/>
        <end position="57"/>
    </location>
</feature>
<feature type="transmembrane region" description="Helical" evidence="3">
    <location>
        <begin position="181"/>
        <end position="200"/>
    </location>
</feature>
<sequence>MELASSTQCVTDHDIISRAPISDVAVRNELLRRAIGRPFVNRMPTLFSLLVIGIAAVNIPHRLTLWALIGIFIAVNFVAAYTAGRVKTAIEKGRNINAERYIWLTVEFLCGAVWGLMLWPVTDPAISGPERPIITAVIMVTVSAGCLVSSNASGLPRSIIAGFIITAVPSSIIFYDMEGALLTSGAFLMFVAMLNIASIMRSEAVRNLKTELEKDELTAELAAALDRAQYLSRHDSLTGLLNRRDFDRAATSLNIDRSAQSGAIIIFDLDHFKSINDRFGHMDGDKALIAAADLTRMVLSNNDLTASEDYAAARWGGEEFVVALAAKNEMQAAEIAEQIRTAFEDYSETGWPAELHITASFGVAAWPARSSLQDAIAAADARLLQAKSAGRNRVVAAQTEAIYPPVRARA</sequence>
<feature type="transmembrane region" description="Helical" evidence="3">
    <location>
        <begin position="159"/>
        <end position="175"/>
    </location>
</feature>
<keyword evidence="3" id="KW-0472">Membrane</keyword>
<dbReference type="PROSITE" id="PS50887">
    <property type="entry name" value="GGDEF"/>
    <property type="match status" value="1"/>
</dbReference>
<dbReference type="InterPro" id="IPR050469">
    <property type="entry name" value="Diguanylate_Cyclase"/>
</dbReference>
<comment type="catalytic activity">
    <reaction evidence="2">
        <text>2 GTP = 3',3'-c-di-GMP + 2 diphosphate</text>
        <dbReference type="Rhea" id="RHEA:24898"/>
        <dbReference type="ChEBI" id="CHEBI:33019"/>
        <dbReference type="ChEBI" id="CHEBI:37565"/>
        <dbReference type="ChEBI" id="CHEBI:58805"/>
        <dbReference type="EC" id="2.7.7.65"/>
    </reaction>
</comment>